<organism evidence="5 6">
    <name type="scientific">Nelumbo nucifera</name>
    <name type="common">Sacred lotus</name>
    <dbReference type="NCBI Taxonomy" id="4432"/>
    <lineage>
        <taxon>Eukaryota</taxon>
        <taxon>Viridiplantae</taxon>
        <taxon>Streptophyta</taxon>
        <taxon>Embryophyta</taxon>
        <taxon>Tracheophyta</taxon>
        <taxon>Spermatophyta</taxon>
        <taxon>Magnoliopsida</taxon>
        <taxon>Proteales</taxon>
        <taxon>Nelumbonaceae</taxon>
        <taxon>Nelumbo</taxon>
    </lineage>
</organism>
<dbReference type="KEGG" id="nnu:104600804"/>
<dbReference type="GeneID" id="104600804"/>
<dbReference type="InterPro" id="IPR002225">
    <property type="entry name" value="3Beta_OHSteriod_DH/Estase"/>
</dbReference>
<dbReference type="PANTHER" id="PTHR10366">
    <property type="entry name" value="NAD DEPENDENT EPIMERASE/DEHYDRATASE"/>
    <property type="match status" value="1"/>
</dbReference>
<comment type="similarity">
    <text evidence="2">Belongs to the 3-beta-HSD family.</text>
</comment>
<dbReference type="GO" id="GO:0006694">
    <property type="term" value="P:steroid biosynthetic process"/>
    <property type="evidence" value="ECO:0007669"/>
    <property type="project" value="InterPro"/>
</dbReference>
<dbReference type="SUPFAM" id="SSF51735">
    <property type="entry name" value="NAD(P)-binding Rossmann-fold domains"/>
    <property type="match status" value="1"/>
</dbReference>
<dbReference type="Gene3D" id="3.40.50.720">
    <property type="entry name" value="NAD(P)-binding Rossmann-like Domain"/>
    <property type="match status" value="1"/>
</dbReference>
<dbReference type="InParanoid" id="A0A1U8A6V5"/>
<evidence type="ECO:0000313" key="5">
    <source>
        <dbReference type="Proteomes" id="UP000189703"/>
    </source>
</evidence>
<dbReference type="OMA" id="WSNEEFC"/>
<dbReference type="RefSeq" id="XP_010262246.1">
    <property type="nucleotide sequence ID" value="XM_010263944.1"/>
</dbReference>
<dbReference type="Proteomes" id="UP000189703">
    <property type="component" value="Unplaced"/>
</dbReference>
<feature type="region of interest" description="Disordered" evidence="3">
    <location>
        <begin position="311"/>
        <end position="334"/>
    </location>
</feature>
<keyword evidence="5" id="KW-1185">Reference proteome</keyword>
<dbReference type="AlphaFoldDB" id="A0A1U8A6V5"/>
<evidence type="ECO:0000256" key="3">
    <source>
        <dbReference type="SAM" id="MobiDB-lite"/>
    </source>
</evidence>
<keyword evidence="1 2" id="KW-0560">Oxidoreductase</keyword>
<dbReference type="STRING" id="4432.A0A1U8A6V5"/>
<dbReference type="GO" id="GO:0016616">
    <property type="term" value="F:oxidoreductase activity, acting on the CH-OH group of donors, NAD or NADP as acceptor"/>
    <property type="evidence" value="ECO:0000318"/>
    <property type="project" value="GO_Central"/>
</dbReference>
<protein>
    <submittedName>
        <fullName evidence="6">Cinnamoyl-CoA reductase-like SNL6</fullName>
    </submittedName>
</protein>
<name>A0A1U8A6V5_NELNU</name>
<dbReference type="PANTHER" id="PTHR10366:SF589">
    <property type="entry name" value="CINNAMOYL-COA REDUCTASE-LIKE SNL6"/>
    <property type="match status" value="1"/>
</dbReference>
<dbReference type="OrthoDB" id="2735536at2759"/>
<reference evidence="6" key="1">
    <citation type="submission" date="2025-08" db="UniProtKB">
        <authorList>
            <consortium name="RefSeq"/>
        </authorList>
    </citation>
    <scope>IDENTIFICATION</scope>
</reference>
<dbReference type="InterPro" id="IPR036291">
    <property type="entry name" value="NAD(P)-bd_dom_sf"/>
</dbReference>
<proteinExistence type="inferred from homology"/>
<dbReference type="InterPro" id="IPR050425">
    <property type="entry name" value="NAD(P)_dehydrat-like"/>
</dbReference>
<dbReference type="FunCoup" id="A0A1U8A6V5">
    <property type="interactions" value="26"/>
</dbReference>
<dbReference type="eggNOG" id="KOG1502">
    <property type="taxonomic scope" value="Eukaryota"/>
</dbReference>
<feature type="domain" description="3-beta hydroxysteroid dehydrogenase/isomerase" evidence="4">
    <location>
        <begin position="48"/>
        <end position="169"/>
    </location>
</feature>
<evidence type="ECO:0000313" key="6">
    <source>
        <dbReference type="RefSeq" id="XP_010262246.1"/>
    </source>
</evidence>
<dbReference type="Pfam" id="PF01073">
    <property type="entry name" value="3Beta_HSD"/>
    <property type="match status" value="1"/>
</dbReference>
<evidence type="ECO:0000256" key="1">
    <source>
        <dbReference type="ARBA" id="ARBA00023002"/>
    </source>
</evidence>
<sequence>MDRGCRGEIVIPEAEAPLFTPFRQKPCALTATWFSCTLSTSERKLICVTSANSFLASLILKQLLARGYLVRATVQNQVEVEEVREQIKEEEMMRGLESVVVVKMGDLQSLCEAFRGCHAVFHTSSFIDPAGVSGYSDRMAFLETEGAKNVIEACGRAAYVKRCIFTSSLLASIWLGDGAQGPVDESCWSNEEFCRENKLWLALGKTTAEKVAWRKSKELKVNLVAVCPGLLMDPTFPNAHMETSVPYLKGGSIMWQQGILATIDAQKVAEAHIHVYEAMDNGAGGRYLCFERVIRRLDEVIDLEDKLKMHGSLSRGRNEESQEDDNDETRFTLTNSKLTELMSRAAQRPSCKQ</sequence>
<accession>A0A1U8A6V5</accession>
<evidence type="ECO:0000259" key="4">
    <source>
        <dbReference type="Pfam" id="PF01073"/>
    </source>
</evidence>
<gene>
    <name evidence="6" type="primary">LOC104600804</name>
</gene>
<evidence type="ECO:0000256" key="2">
    <source>
        <dbReference type="RuleBase" id="RU004475"/>
    </source>
</evidence>